<feature type="domain" description="Acetyl-CoA hydrolase/transferase C-terminal" evidence="4">
    <location>
        <begin position="272"/>
        <end position="433"/>
    </location>
</feature>
<evidence type="ECO:0000256" key="1">
    <source>
        <dbReference type="ARBA" id="ARBA00009632"/>
    </source>
</evidence>
<proteinExistence type="inferred from homology"/>
<dbReference type="Gene3D" id="3.30.750.70">
    <property type="entry name" value="4-hydroxybutyrate coenzyme like domains"/>
    <property type="match status" value="1"/>
</dbReference>
<dbReference type="InterPro" id="IPR038460">
    <property type="entry name" value="AcetylCoA_hyd_C_sf"/>
</dbReference>
<dbReference type="Pfam" id="PF13336">
    <property type="entry name" value="AcetylCoA_hyd_C"/>
    <property type="match status" value="1"/>
</dbReference>
<dbReference type="GO" id="GO:0016787">
    <property type="term" value="F:hydrolase activity"/>
    <property type="evidence" value="ECO:0007669"/>
    <property type="project" value="UniProtKB-KW"/>
</dbReference>
<evidence type="ECO:0000259" key="3">
    <source>
        <dbReference type="Pfam" id="PF02550"/>
    </source>
</evidence>
<dbReference type="PANTHER" id="PTHR21432">
    <property type="entry name" value="ACETYL-COA HYDROLASE-RELATED"/>
    <property type="match status" value="1"/>
</dbReference>
<dbReference type="InterPro" id="IPR003702">
    <property type="entry name" value="ActCoA_hydro_N"/>
</dbReference>
<name>A0AAU7VND9_9FIRM</name>
<dbReference type="InterPro" id="IPR037171">
    <property type="entry name" value="NagB/RpiA_transferase-like"/>
</dbReference>
<reference evidence="5" key="1">
    <citation type="journal article" date="2013" name="Extremophiles">
        <title>Proteinivorax tanatarense gen. nov., sp. nov., an anaerobic, haloalkaliphilic, proteolytic bacterium isolated from a decaying algal bloom, and proposal of Proteinivoraceae fam. nov.</title>
        <authorList>
            <person name="Kevbrin V."/>
            <person name="Boltyanskaya Y."/>
            <person name="Zhilina T."/>
            <person name="Kolganova T."/>
            <person name="Lavrentjeva E."/>
            <person name="Kuznetsov B."/>
        </authorList>
    </citation>
    <scope>NUCLEOTIDE SEQUENCE</scope>
    <source>
        <strain evidence="5">Z-910T</strain>
    </source>
</reference>
<keyword evidence="5" id="KW-0378">Hydrolase</keyword>
<comment type="similarity">
    <text evidence="1">Belongs to the acetyl-CoA hydrolase/transferase family.</text>
</comment>
<sequence length="439" mass="48265">MNVQDKYNSKLISLEESLAKIKSGDNIITALAAAEPQQILSNLHTISEKVKDVNISNCLPMQNYPFFADEKYKDSFFTEGWFYSPGIRKAHKNGNVSFIPNHLHFAGTKRIQHRPCNVFLGTASTMDKHGFLSLSLSATYEKEVIEQADLVILEVNPNLPRTFGDTTIHIKDIDYVVDVDYPVAELPVVEPSDRDKIIGKHIAELVEDGSTIQLGIGGIPNAVASELVDKKNLGIHTEMFTDGMVDLYKSGAITGTEKSLLPGKMVATFALGSKKLYNFLDDNPSVSILDGNWVNNPDVIGRNYKMVSINTTLEMDLTGQCCSESIGHRQFSGTGGQTDTAVGAQKSKEGKSIIALYSTANVRVSGSDERKTISKIVPRLTHGAVVSLSRNDVDYVVTEYGVASLRGTSVRDRVQSLINIAHPDFREQLRKEAEELGIR</sequence>
<keyword evidence="2" id="KW-0808">Transferase</keyword>
<protein>
    <submittedName>
        <fullName evidence="5">Acetyl-CoA hydrolase/transferase C-terminal domain-containing protein</fullName>
    </submittedName>
</protein>
<feature type="domain" description="Acetyl-CoA hydrolase/transferase N-terminal" evidence="3">
    <location>
        <begin position="9"/>
        <end position="184"/>
    </location>
</feature>
<dbReference type="RefSeq" id="WP_350344323.1">
    <property type="nucleotide sequence ID" value="NZ_CP158367.1"/>
</dbReference>
<dbReference type="Gene3D" id="3.40.1080.10">
    <property type="entry name" value="Glutaconate Coenzyme A-transferase"/>
    <property type="match status" value="1"/>
</dbReference>
<dbReference type="Pfam" id="PF02550">
    <property type="entry name" value="AcetylCoA_hydro"/>
    <property type="match status" value="1"/>
</dbReference>
<dbReference type="InterPro" id="IPR046433">
    <property type="entry name" value="ActCoA_hydro"/>
</dbReference>
<evidence type="ECO:0000256" key="2">
    <source>
        <dbReference type="ARBA" id="ARBA00022679"/>
    </source>
</evidence>
<dbReference type="InterPro" id="IPR026888">
    <property type="entry name" value="AcetylCoA_hyd_C"/>
</dbReference>
<reference evidence="5" key="2">
    <citation type="submission" date="2024-06" db="EMBL/GenBank/DDBJ databases">
        <authorList>
            <person name="Petrova K.O."/>
            <person name="Toshchakov S.V."/>
            <person name="Boltjanskaja Y.V."/>
            <person name="Kevbrin V."/>
        </authorList>
    </citation>
    <scope>NUCLEOTIDE SEQUENCE</scope>
    <source>
        <strain evidence="5">Z-910T</strain>
    </source>
</reference>
<organism evidence="5">
    <name type="scientific">Proteinivorax tanatarense</name>
    <dbReference type="NCBI Taxonomy" id="1260629"/>
    <lineage>
        <taxon>Bacteria</taxon>
        <taxon>Bacillati</taxon>
        <taxon>Bacillota</taxon>
        <taxon>Clostridia</taxon>
        <taxon>Eubacteriales</taxon>
        <taxon>Proteinivoracaceae</taxon>
        <taxon>Proteinivorax</taxon>
    </lineage>
</organism>
<dbReference type="AlphaFoldDB" id="A0AAU7VND9"/>
<evidence type="ECO:0000313" key="5">
    <source>
        <dbReference type="EMBL" id="XBX75580.1"/>
    </source>
</evidence>
<dbReference type="SUPFAM" id="SSF100950">
    <property type="entry name" value="NagB/RpiA/CoA transferase-like"/>
    <property type="match status" value="2"/>
</dbReference>
<dbReference type="PANTHER" id="PTHR21432:SF20">
    <property type="entry name" value="ACETYL-COA HYDROLASE"/>
    <property type="match status" value="1"/>
</dbReference>
<dbReference type="Gene3D" id="3.40.1080.20">
    <property type="entry name" value="Acetyl-CoA hydrolase/transferase C-terminal domain"/>
    <property type="match status" value="1"/>
</dbReference>
<dbReference type="GO" id="GO:0008775">
    <property type="term" value="F:acetate CoA-transferase activity"/>
    <property type="evidence" value="ECO:0007669"/>
    <property type="project" value="InterPro"/>
</dbReference>
<accession>A0AAU7VND9</accession>
<gene>
    <name evidence="5" type="ORF">PRVXT_000719</name>
</gene>
<evidence type="ECO:0000259" key="4">
    <source>
        <dbReference type="Pfam" id="PF13336"/>
    </source>
</evidence>
<dbReference type="EMBL" id="CP158367">
    <property type="protein sequence ID" value="XBX75580.1"/>
    <property type="molecule type" value="Genomic_DNA"/>
</dbReference>
<dbReference type="GO" id="GO:0006083">
    <property type="term" value="P:acetate metabolic process"/>
    <property type="evidence" value="ECO:0007669"/>
    <property type="project" value="InterPro"/>
</dbReference>